<dbReference type="RefSeq" id="XP_022839860.1">
    <property type="nucleotide sequence ID" value="XM_022983234.1"/>
</dbReference>
<feature type="region of interest" description="Disordered" evidence="1">
    <location>
        <begin position="103"/>
        <end position="123"/>
    </location>
</feature>
<feature type="domain" description="FAS1" evidence="3">
    <location>
        <begin position="170"/>
        <end position="314"/>
    </location>
</feature>
<feature type="signal peptide" evidence="2">
    <location>
        <begin position="1"/>
        <end position="23"/>
    </location>
</feature>
<accession>A0A090MBM8</accession>
<feature type="domain" description="FAS1" evidence="3">
    <location>
        <begin position="324"/>
        <end position="475"/>
    </location>
</feature>
<sequence>MKSSRILLTALIAAASSASFARAQSCQSLVFSGLSSACALGGESASESACCDTLGRANERLCFCDIELMGTIEMVIGNDGIEFFRNFSKYSCDGGELVIGDACSGTPPASGPPQPQTPPTTPTTTMMTVNDYNRHRQSHGYEFSDNAMPTTPRERIPMFPPRAAPEEETVARWVLDPRRNAEVGFTADALSLTGVRNVLHGNASLTFFVPTNEAWYSLLFQLGVTKEELFGASTWLEDALRYHVVNGAARTSTFSFGTLLPTDFTGEDLSVETYTDGRGQAVVRVNGCSVHTSRNRRDVSVGDAGLVHFVDCVLLPPGRLLPTRRTIDQYIRSQRSLSMFANAMRGSSLFERLAEDKWFTVFAPSDDAFARFLRDPRIGMSFYVDDEDGSAHPSLTDVLTYHVAMGFHSKRKLSMSRAPKSLFTMDALEDSSASTHRRVYVSTRGSRSVLVNGCAIIGEQAFARNGVVHVIDCVLSPNFDSS</sequence>
<reference evidence="4 5" key="2">
    <citation type="journal article" date="2014" name="BMC Genomics">
        <title>An improved genome of the model marine alga Ostreococcus tauri unfolds by assessing Illumina de novo assemblies.</title>
        <authorList>
            <person name="Blanc-Mathieu R."/>
            <person name="Verhelst B."/>
            <person name="Derelle E."/>
            <person name="Rombauts S."/>
            <person name="Bouget F.Y."/>
            <person name="Carre I."/>
            <person name="Chateau A."/>
            <person name="Eyre-Walker A."/>
            <person name="Grimsley N."/>
            <person name="Moreau H."/>
            <person name="Piegu B."/>
            <person name="Rivals E."/>
            <person name="Schackwitz W."/>
            <person name="Van de Peer Y."/>
            <person name="Piganeau G."/>
        </authorList>
    </citation>
    <scope>NUCLEOTIDE SEQUENCE [LARGE SCALE GENOMIC DNA]</scope>
    <source>
        <strain evidence="5">OTTH 0595 / CCAP 157/2 / RCC745</strain>
    </source>
</reference>
<dbReference type="PROSITE" id="PS50213">
    <property type="entry name" value="FAS1"/>
    <property type="match status" value="2"/>
</dbReference>
<keyword evidence="2" id="KW-0732">Signal</keyword>
<dbReference type="PANTHER" id="PTHR10900">
    <property type="entry name" value="PERIOSTIN-RELATED"/>
    <property type="match status" value="1"/>
</dbReference>
<dbReference type="PANTHER" id="PTHR10900:SF77">
    <property type="entry name" value="FI19380P1"/>
    <property type="match status" value="1"/>
</dbReference>
<dbReference type="Gene3D" id="2.30.180.10">
    <property type="entry name" value="FAS1 domain"/>
    <property type="match status" value="2"/>
</dbReference>
<feature type="compositionally biased region" description="Pro residues" evidence="1">
    <location>
        <begin position="109"/>
        <end position="121"/>
    </location>
</feature>
<name>A0A090MBM8_OSTTA</name>
<gene>
    <name evidence="4" type="ORF">OT_ostta10g03320</name>
</gene>
<keyword evidence="5" id="KW-1185">Reference proteome</keyword>
<dbReference type="Proteomes" id="UP000009170">
    <property type="component" value="Unassembled WGS sequence"/>
</dbReference>
<dbReference type="OrthoDB" id="566721at2759"/>
<organism evidence="4 5">
    <name type="scientific">Ostreococcus tauri</name>
    <name type="common">Marine green alga</name>
    <dbReference type="NCBI Taxonomy" id="70448"/>
    <lineage>
        <taxon>Eukaryota</taxon>
        <taxon>Viridiplantae</taxon>
        <taxon>Chlorophyta</taxon>
        <taxon>Mamiellophyceae</taxon>
        <taxon>Mamiellales</taxon>
        <taxon>Bathycoccaceae</taxon>
        <taxon>Ostreococcus</taxon>
    </lineage>
</organism>
<evidence type="ECO:0000259" key="3">
    <source>
        <dbReference type="PROSITE" id="PS50213"/>
    </source>
</evidence>
<evidence type="ECO:0000256" key="2">
    <source>
        <dbReference type="SAM" id="SignalP"/>
    </source>
</evidence>
<dbReference type="SMART" id="SM00554">
    <property type="entry name" value="FAS1"/>
    <property type="match status" value="2"/>
</dbReference>
<comment type="caution">
    <text evidence="4">The sequence shown here is derived from an EMBL/GenBank/DDBJ whole genome shotgun (WGS) entry which is preliminary data.</text>
</comment>
<dbReference type="InterPro" id="IPR036378">
    <property type="entry name" value="FAS1_dom_sf"/>
</dbReference>
<dbReference type="InParanoid" id="A0A090MBM8"/>
<dbReference type="InterPro" id="IPR050904">
    <property type="entry name" value="Adhesion/Biosynth-related"/>
</dbReference>
<dbReference type="SUPFAM" id="SSF82153">
    <property type="entry name" value="FAS1 domain"/>
    <property type="match status" value="2"/>
</dbReference>
<dbReference type="AlphaFoldDB" id="A0A090MBM8"/>
<evidence type="ECO:0000256" key="1">
    <source>
        <dbReference type="SAM" id="MobiDB-lite"/>
    </source>
</evidence>
<feature type="chain" id="PRO_5001859470" evidence="2">
    <location>
        <begin position="24"/>
        <end position="482"/>
    </location>
</feature>
<reference evidence="5" key="1">
    <citation type="journal article" date="2006" name="Proc. Natl. Acad. Sci. U.S.A.">
        <title>Genome analysis of the smallest free-living eukaryote Ostreococcus tauri unveils many unique features.</title>
        <authorList>
            <person name="Derelle E."/>
            <person name="Ferraz C."/>
            <person name="Rombauts S."/>
            <person name="Rouze P."/>
            <person name="Worden A.Z."/>
            <person name="Robbens S."/>
            <person name="Partensky F."/>
            <person name="Degroeve S."/>
            <person name="Echeynie S."/>
            <person name="Cooke R."/>
            <person name="Saeys Y."/>
            <person name="Wuyts J."/>
            <person name="Jabbari K."/>
            <person name="Bowler C."/>
            <person name="Panaud O."/>
            <person name="Piegu B."/>
            <person name="Ball S.G."/>
            <person name="Ral J.-P."/>
            <person name="Bouget F.-Y."/>
            <person name="Piganeau G."/>
            <person name="De Baets B."/>
            <person name="Picard A."/>
            <person name="Delseny M."/>
            <person name="Demaille J."/>
            <person name="Van de Peer Y."/>
            <person name="Moreau H."/>
        </authorList>
    </citation>
    <scope>NUCLEOTIDE SEQUENCE [LARGE SCALE GENOMIC DNA]</scope>
    <source>
        <strain evidence="5">OTTH 0595 / CCAP 157/2 / RCC745</strain>
    </source>
</reference>
<evidence type="ECO:0000313" key="5">
    <source>
        <dbReference type="Proteomes" id="UP000009170"/>
    </source>
</evidence>
<proteinExistence type="predicted"/>
<dbReference type="EMBL" id="CAID01000010">
    <property type="protein sequence ID" value="CEF99484.1"/>
    <property type="molecule type" value="Genomic_DNA"/>
</dbReference>
<evidence type="ECO:0000313" key="4">
    <source>
        <dbReference type="EMBL" id="CEF99484.1"/>
    </source>
</evidence>
<dbReference type="GO" id="GO:0005615">
    <property type="term" value="C:extracellular space"/>
    <property type="evidence" value="ECO:0007669"/>
    <property type="project" value="TreeGrafter"/>
</dbReference>
<dbReference type="Pfam" id="PF02469">
    <property type="entry name" value="Fasciclin"/>
    <property type="match status" value="2"/>
</dbReference>
<dbReference type="GeneID" id="34946212"/>
<dbReference type="InterPro" id="IPR000782">
    <property type="entry name" value="FAS1_domain"/>
</dbReference>
<dbReference type="KEGG" id="ota:OT_ostta10g03320"/>
<protein>
    <submittedName>
        <fullName evidence="4">FAS1 domain</fullName>
    </submittedName>
</protein>